<feature type="transmembrane region" description="Helical" evidence="1">
    <location>
        <begin position="284"/>
        <end position="307"/>
    </location>
</feature>
<evidence type="ECO:0000256" key="1">
    <source>
        <dbReference type="SAM" id="Phobius"/>
    </source>
</evidence>
<evidence type="ECO:0000313" key="2">
    <source>
        <dbReference type="EMBL" id="PNR43312.1"/>
    </source>
</evidence>
<proteinExistence type="predicted"/>
<reference evidence="2 4" key="1">
    <citation type="journal article" date="2008" name="Science">
        <title>The Physcomitrella genome reveals evolutionary insights into the conquest of land by plants.</title>
        <authorList>
            <person name="Rensing S."/>
            <person name="Lang D."/>
            <person name="Zimmer A."/>
            <person name="Terry A."/>
            <person name="Salamov A."/>
            <person name="Shapiro H."/>
            <person name="Nishiyama T."/>
            <person name="Perroud P.-F."/>
            <person name="Lindquist E."/>
            <person name="Kamisugi Y."/>
            <person name="Tanahashi T."/>
            <person name="Sakakibara K."/>
            <person name="Fujita T."/>
            <person name="Oishi K."/>
            <person name="Shin-I T."/>
            <person name="Kuroki Y."/>
            <person name="Toyoda A."/>
            <person name="Suzuki Y."/>
            <person name="Hashimoto A."/>
            <person name="Yamaguchi K."/>
            <person name="Sugano A."/>
            <person name="Kohara Y."/>
            <person name="Fujiyama A."/>
            <person name="Anterola A."/>
            <person name="Aoki S."/>
            <person name="Ashton N."/>
            <person name="Barbazuk W.B."/>
            <person name="Barker E."/>
            <person name="Bennetzen J."/>
            <person name="Bezanilla M."/>
            <person name="Blankenship R."/>
            <person name="Cho S.H."/>
            <person name="Dutcher S."/>
            <person name="Estelle M."/>
            <person name="Fawcett J.A."/>
            <person name="Gundlach H."/>
            <person name="Hanada K."/>
            <person name="Heyl A."/>
            <person name="Hicks K.A."/>
            <person name="Hugh J."/>
            <person name="Lohr M."/>
            <person name="Mayer K."/>
            <person name="Melkozernov A."/>
            <person name="Murata T."/>
            <person name="Nelson D."/>
            <person name="Pils B."/>
            <person name="Prigge M."/>
            <person name="Reiss B."/>
            <person name="Renner T."/>
            <person name="Rombauts S."/>
            <person name="Rushton P."/>
            <person name="Sanderfoot A."/>
            <person name="Schween G."/>
            <person name="Shiu S.-H."/>
            <person name="Stueber K."/>
            <person name="Theodoulou F.L."/>
            <person name="Tu H."/>
            <person name="Van de Peer Y."/>
            <person name="Verrier P.J."/>
            <person name="Waters E."/>
            <person name="Wood A."/>
            <person name="Yang L."/>
            <person name="Cove D."/>
            <person name="Cuming A."/>
            <person name="Hasebe M."/>
            <person name="Lucas S."/>
            <person name="Mishler D.B."/>
            <person name="Reski R."/>
            <person name="Grigoriev I."/>
            <person name="Quatrano R.S."/>
            <person name="Boore J.L."/>
        </authorList>
    </citation>
    <scope>NUCLEOTIDE SEQUENCE [LARGE SCALE GENOMIC DNA]</scope>
    <source>
        <strain evidence="3 4">cv. Gransden 2004</strain>
    </source>
</reference>
<dbReference type="AlphaFoldDB" id="A0A2K1JP33"/>
<dbReference type="EnsemblPlants" id="Pp3c12_1730V3.1">
    <property type="protein sequence ID" value="Pp3c12_1730V3.1"/>
    <property type="gene ID" value="Pp3c12_1730"/>
</dbReference>
<reference evidence="3" key="3">
    <citation type="submission" date="2020-12" db="UniProtKB">
        <authorList>
            <consortium name="EnsemblPlants"/>
        </authorList>
    </citation>
    <scope>IDENTIFICATION</scope>
</reference>
<dbReference type="Proteomes" id="UP000006727">
    <property type="component" value="Chromosome 12"/>
</dbReference>
<keyword evidence="1" id="KW-0472">Membrane</keyword>
<accession>A0A2K1JP33</accession>
<gene>
    <name evidence="2" type="ORF">PHYPA_015692</name>
</gene>
<dbReference type="Gramene" id="Pp3c12_1730V3.1">
    <property type="protein sequence ID" value="Pp3c12_1730V3.1"/>
    <property type="gene ID" value="Pp3c12_1730"/>
</dbReference>
<keyword evidence="4" id="KW-1185">Reference proteome</keyword>
<dbReference type="InParanoid" id="A0A2K1JP33"/>
<sequence>MTSPEPWMDCSCPARTDQVRAFIPLSHPLQRDSLNRLVAFPELVGSREDKTDDYITTDTENITTSTKVVISAPYSIISRSLGVFTTGIPIEPIYIQAPSGSSNAISDVHTGTICTTGPTRQRTRICPWIEIWNQGKRFASCAGLVAWMTLQCRGGAARITLPSYAANDVLLQTDPTGEWMRANIPQNSEQEVTGLGIKFRQNISVANDALATLMYGKGSGNVRPRAIATAISIRCGGVGNDDDHVELGGPRPEKPSHFHSRHLPTYPRLGPNGLIVTNLSTYQLMVVVVCLVGIIGLCCLGCANSFATKYLRAYNVMRERDGRDHQECEQTRVIKPFS</sequence>
<dbReference type="EMBL" id="ABEU02000012">
    <property type="protein sequence ID" value="PNR43312.1"/>
    <property type="molecule type" value="Genomic_DNA"/>
</dbReference>
<organism evidence="2">
    <name type="scientific">Physcomitrium patens</name>
    <name type="common">Spreading-leaved earth moss</name>
    <name type="synonym">Physcomitrella patens</name>
    <dbReference type="NCBI Taxonomy" id="3218"/>
    <lineage>
        <taxon>Eukaryota</taxon>
        <taxon>Viridiplantae</taxon>
        <taxon>Streptophyta</taxon>
        <taxon>Embryophyta</taxon>
        <taxon>Bryophyta</taxon>
        <taxon>Bryophytina</taxon>
        <taxon>Bryopsida</taxon>
        <taxon>Funariidae</taxon>
        <taxon>Funariales</taxon>
        <taxon>Funariaceae</taxon>
        <taxon>Physcomitrium</taxon>
    </lineage>
</organism>
<keyword evidence="1" id="KW-1133">Transmembrane helix</keyword>
<reference evidence="2 4" key="2">
    <citation type="journal article" date="2018" name="Plant J.">
        <title>The Physcomitrella patens chromosome-scale assembly reveals moss genome structure and evolution.</title>
        <authorList>
            <person name="Lang D."/>
            <person name="Ullrich K.K."/>
            <person name="Murat F."/>
            <person name="Fuchs J."/>
            <person name="Jenkins J."/>
            <person name="Haas F.B."/>
            <person name="Piednoel M."/>
            <person name="Gundlach H."/>
            <person name="Van Bel M."/>
            <person name="Meyberg R."/>
            <person name="Vives C."/>
            <person name="Morata J."/>
            <person name="Symeonidi A."/>
            <person name="Hiss M."/>
            <person name="Muchero W."/>
            <person name="Kamisugi Y."/>
            <person name="Saleh O."/>
            <person name="Blanc G."/>
            <person name="Decker E.L."/>
            <person name="van Gessel N."/>
            <person name="Grimwood J."/>
            <person name="Hayes R.D."/>
            <person name="Graham S.W."/>
            <person name="Gunter L.E."/>
            <person name="McDaniel S.F."/>
            <person name="Hoernstein S.N.W."/>
            <person name="Larsson A."/>
            <person name="Li F.W."/>
            <person name="Perroud P.F."/>
            <person name="Phillips J."/>
            <person name="Ranjan P."/>
            <person name="Rokshar D.S."/>
            <person name="Rothfels C.J."/>
            <person name="Schneider L."/>
            <person name="Shu S."/>
            <person name="Stevenson D.W."/>
            <person name="Thummler F."/>
            <person name="Tillich M."/>
            <person name="Villarreal Aguilar J.C."/>
            <person name="Widiez T."/>
            <person name="Wong G.K."/>
            <person name="Wymore A."/>
            <person name="Zhang Y."/>
            <person name="Zimmer A.D."/>
            <person name="Quatrano R.S."/>
            <person name="Mayer K.F.X."/>
            <person name="Goodstein D."/>
            <person name="Casacuberta J.M."/>
            <person name="Vandepoele K."/>
            <person name="Reski R."/>
            <person name="Cuming A.C."/>
            <person name="Tuskan G.A."/>
            <person name="Maumus F."/>
            <person name="Salse J."/>
            <person name="Schmutz J."/>
            <person name="Rensing S.A."/>
        </authorList>
    </citation>
    <scope>NUCLEOTIDE SEQUENCE [LARGE SCALE GENOMIC DNA]</scope>
    <source>
        <strain evidence="3 4">cv. Gransden 2004</strain>
    </source>
</reference>
<dbReference type="PaxDb" id="3218-PP1S128_45V6.1"/>
<evidence type="ECO:0000313" key="4">
    <source>
        <dbReference type="Proteomes" id="UP000006727"/>
    </source>
</evidence>
<evidence type="ECO:0000313" key="3">
    <source>
        <dbReference type="EnsemblPlants" id="Pp3c12_1730V3.1"/>
    </source>
</evidence>
<keyword evidence="1" id="KW-0812">Transmembrane</keyword>
<protein>
    <submittedName>
        <fullName evidence="2 3">Uncharacterized protein</fullName>
    </submittedName>
</protein>
<name>A0A2K1JP33_PHYPA</name>